<gene>
    <name evidence="6" type="primary">xseB</name>
    <name evidence="7" type="ORF">HLI_19475</name>
</gene>
<dbReference type="NCBIfam" id="NF010666">
    <property type="entry name" value="PRK14063.1"/>
    <property type="match status" value="1"/>
</dbReference>
<comment type="similarity">
    <text evidence="1 6">Belongs to the XseB family.</text>
</comment>
<comment type="function">
    <text evidence="6">Bidirectionally degrades single-stranded DNA into large acid-insoluble oligonucleotides, which are then degraded further into small acid-soluble oligonucleotides.</text>
</comment>
<protein>
    <recommendedName>
        <fullName evidence="6">Exodeoxyribonuclease 7 small subunit</fullName>
        <ecNumber evidence="6">3.1.11.6</ecNumber>
    </recommendedName>
    <alternativeName>
        <fullName evidence="6">Exodeoxyribonuclease VII small subunit</fullName>
        <shortName evidence="6">Exonuclease VII small subunit</shortName>
    </alternativeName>
</protein>
<dbReference type="GO" id="GO:0005829">
    <property type="term" value="C:cytosol"/>
    <property type="evidence" value="ECO:0007669"/>
    <property type="project" value="TreeGrafter"/>
</dbReference>
<evidence type="ECO:0000256" key="6">
    <source>
        <dbReference type="HAMAP-Rule" id="MF_00337"/>
    </source>
</evidence>
<evidence type="ECO:0000313" key="8">
    <source>
        <dbReference type="Proteomes" id="UP000287756"/>
    </source>
</evidence>
<dbReference type="PANTHER" id="PTHR34137">
    <property type="entry name" value="EXODEOXYRIBONUCLEASE 7 SMALL SUBUNIT"/>
    <property type="match status" value="1"/>
</dbReference>
<keyword evidence="5 6" id="KW-0269">Exonuclease</keyword>
<evidence type="ECO:0000256" key="5">
    <source>
        <dbReference type="ARBA" id="ARBA00022839"/>
    </source>
</evidence>
<evidence type="ECO:0000256" key="1">
    <source>
        <dbReference type="ARBA" id="ARBA00009998"/>
    </source>
</evidence>
<dbReference type="Pfam" id="PF02609">
    <property type="entry name" value="Exonuc_VII_S"/>
    <property type="match status" value="1"/>
</dbReference>
<dbReference type="HAMAP" id="MF_00337">
    <property type="entry name" value="Exonuc_7_S"/>
    <property type="match status" value="1"/>
</dbReference>
<accession>A0A410MHK7</accession>
<dbReference type="Gene3D" id="1.10.287.1040">
    <property type="entry name" value="Exonuclease VII, small subunit"/>
    <property type="match status" value="1"/>
</dbReference>
<dbReference type="RefSeq" id="WP_128526503.1">
    <property type="nucleotide sequence ID" value="NZ_CANLVY010000005.1"/>
</dbReference>
<comment type="subunit">
    <text evidence="6">Heterooligomer composed of large and small subunits.</text>
</comment>
<sequence>MTDNKEEISFEEAMKQLEEIVEKLETGEVPLEKAIQFYQEGMKLSKLCSEKLGNVETQMQKIMNEHGEFEPFSVQEEE</sequence>
<dbReference type="InterPro" id="IPR037004">
    <property type="entry name" value="Exonuc_VII_ssu_sf"/>
</dbReference>
<dbReference type="InterPro" id="IPR003761">
    <property type="entry name" value="Exonuc_VII_S"/>
</dbReference>
<evidence type="ECO:0000256" key="3">
    <source>
        <dbReference type="ARBA" id="ARBA00022722"/>
    </source>
</evidence>
<dbReference type="SUPFAM" id="SSF116842">
    <property type="entry name" value="XseB-like"/>
    <property type="match status" value="1"/>
</dbReference>
<proteinExistence type="inferred from homology"/>
<name>A0A410MHK7_9BACI</name>
<dbReference type="EMBL" id="CP026118">
    <property type="protein sequence ID" value="QAS54237.1"/>
    <property type="molecule type" value="Genomic_DNA"/>
</dbReference>
<dbReference type="OrthoDB" id="9798666at2"/>
<dbReference type="KEGG" id="hli:HLI_19475"/>
<dbReference type="Proteomes" id="UP000287756">
    <property type="component" value="Chromosome"/>
</dbReference>
<dbReference type="AlphaFoldDB" id="A0A410MHK7"/>
<dbReference type="GO" id="GO:0008855">
    <property type="term" value="F:exodeoxyribonuclease VII activity"/>
    <property type="evidence" value="ECO:0007669"/>
    <property type="project" value="UniProtKB-UniRule"/>
</dbReference>
<comment type="catalytic activity">
    <reaction evidence="6">
        <text>Exonucleolytic cleavage in either 5'- to 3'- or 3'- to 5'-direction to yield nucleoside 5'-phosphates.</text>
        <dbReference type="EC" id="3.1.11.6"/>
    </reaction>
</comment>
<dbReference type="PANTHER" id="PTHR34137:SF1">
    <property type="entry name" value="EXODEOXYRIBONUCLEASE 7 SMALL SUBUNIT"/>
    <property type="match status" value="1"/>
</dbReference>
<keyword evidence="2 6" id="KW-0963">Cytoplasm</keyword>
<keyword evidence="4 6" id="KW-0378">Hydrolase</keyword>
<organism evidence="7 8">
    <name type="scientific">Halobacillus litoralis</name>
    <dbReference type="NCBI Taxonomy" id="45668"/>
    <lineage>
        <taxon>Bacteria</taxon>
        <taxon>Bacillati</taxon>
        <taxon>Bacillota</taxon>
        <taxon>Bacilli</taxon>
        <taxon>Bacillales</taxon>
        <taxon>Bacillaceae</taxon>
        <taxon>Halobacillus</taxon>
    </lineage>
</organism>
<evidence type="ECO:0000256" key="4">
    <source>
        <dbReference type="ARBA" id="ARBA00022801"/>
    </source>
</evidence>
<dbReference type="PIRSF" id="PIRSF006488">
    <property type="entry name" value="Exonuc_VII_S"/>
    <property type="match status" value="1"/>
</dbReference>
<dbReference type="GO" id="GO:0006308">
    <property type="term" value="P:DNA catabolic process"/>
    <property type="evidence" value="ECO:0007669"/>
    <property type="project" value="UniProtKB-UniRule"/>
</dbReference>
<reference evidence="7 8" key="1">
    <citation type="submission" date="2018-01" db="EMBL/GenBank/DDBJ databases">
        <title>The whole genome sequencing and assembly of Halobacillus litoralis ERB031 strain.</title>
        <authorList>
            <person name="Lee S.-J."/>
            <person name="Park M.-K."/>
            <person name="Kim J.-Y."/>
            <person name="Lee Y.-J."/>
            <person name="Yi H."/>
            <person name="Bahn Y.-S."/>
            <person name="Kim J.F."/>
            <person name="Lee D.-W."/>
        </authorList>
    </citation>
    <scope>NUCLEOTIDE SEQUENCE [LARGE SCALE GENOMIC DNA]</scope>
    <source>
        <strain evidence="7 8">ERB 031</strain>
    </source>
</reference>
<dbReference type="GO" id="GO:0009318">
    <property type="term" value="C:exodeoxyribonuclease VII complex"/>
    <property type="evidence" value="ECO:0007669"/>
    <property type="project" value="UniProtKB-UniRule"/>
</dbReference>
<dbReference type="NCBIfam" id="TIGR01280">
    <property type="entry name" value="xseB"/>
    <property type="match status" value="1"/>
</dbReference>
<keyword evidence="3 6" id="KW-0540">Nuclease</keyword>
<evidence type="ECO:0000256" key="2">
    <source>
        <dbReference type="ARBA" id="ARBA00022490"/>
    </source>
</evidence>
<evidence type="ECO:0000313" key="7">
    <source>
        <dbReference type="EMBL" id="QAS54237.1"/>
    </source>
</evidence>
<dbReference type="EC" id="3.1.11.6" evidence="6"/>
<comment type="subcellular location">
    <subcellularLocation>
        <location evidence="6">Cytoplasm</location>
    </subcellularLocation>
</comment>